<feature type="coiled-coil region" evidence="5">
    <location>
        <begin position="168"/>
        <end position="209"/>
    </location>
</feature>
<dbReference type="GO" id="GO:0006508">
    <property type="term" value="P:proteolysis"/>
    <property type="evidence" value="ECO:0007669"/>
    <property type="project" value="UniProtKB-KW"/>
</dbReference>
<reference evidence="8 9" key="1">
    <citation type="submission" date="2024-09" db="EMBL/GenBank/DDBJ databases">
        <title>Chromosome-scale assembly of Riccia fluitans.</title>
        <authorList>
            <person name="Paukszto L."/>
            <person name="Sawicki J."/>
            <person name="Karawczyk K."/>
            <person name="Piernik-Szablinska J."/>
            <person name="Szczecinska M."/>
            <person name="Mazdziarz M."/>
        </authorList>
    </citation>
    <scope>NUCLEOTIDE SEQUENCE [LARGE SCALE GENOMIC DNA]</scope>
    <source>
        <strain evidence="8">Rf_01</strain>
        <tissue evidence="8">Aerial parts of the thallus</tissue>
    </source>
</reference>
<gene>
    <name evidence="8" type="ORF">R1flu_026520</name>
</gene>
<dbReference type="GO" id="GO:0008234">
    <property type="term" value="F:cysteine-type peptidase activity"/>
    <property type="evidence" value="ECO:0007669"/>
    <property type="project" value="UniProtKB-KW"/>
</dbReference>
<evidence type="ECO:0000256" key="2">
    <source>
        <dbReference type="ARBA" id="ARBA00022670"/>
    </source>
</evidence>
<feature type="region of interest" description="Disordered" evidence="6">
    <location>
        <begin position="100"/>
        <end position="123"/>
    </location>
</feature>
<dbReference type="Proteomes" id="UP001605036">
    <property type="component" value="Unassembled WGS sequence"/>
</dbReference>
<sequence>MKIKKDGHLVELLDPDVDAKSQKTPKKKQMGSEQPSRKRPRSESDPKDGNEGNLPLVVETSRKGKGKVTKSSHHPDMDIDVDIPAEERRMLKIGMTASHLEMDPPLSTPIGQTSGRGSNHIHAGDTTKEIRNTSSKLPSDGILEQSVNQMTTMLSNIVEHHGRANQCLASLEEDLAHAKLEEEKLKATIQALEKEKSEMNAKVALMERKALYDLLEAKMEGFQIANHPGTTGDFENLNLTITKKWVEIPTLNLEEFKKCLADFPDFVRGRRTLQDEVDRTDIDVYYQSLLHALKATVGTLPNSLIVFEYMRSIFDSYVDPSNDPNVQPLVKGLDADDFSVDKFFGLQDPTSLDDVRASPDFEEDLRTNERLRLQAEVRNLGAKPQWVTRSTRVRLDYEPTILPDVPPTDNPCAVTLDLSVDARDDPSSPPPSQIVPVPTLVDLTQYTSSLENEGSEDQGWPCKKDLMKADLESGMYKGRYLQEDVINMYINEAFLKKPRKQLHNMFYVNTFWFTKASELMARYDKTNHAEEPMIKTTRLRKSICPELHDEDMQGNLPAWIFVPIHGKNHWSLAIIRLHNDVAMLAHLDSFRGPHDLEAIFHVFKTVLCLIVPIDPALIMTAIMNVEQQQDGHSCGKHVLQMLAGVAKKELAELDRCFREEGLIRYIATLDQVRSFDLVFGMYLSGKMVGPPM</sequence>
<proteinExistence type="inferred from homology"/>
<keyword evidence="4" id="KW-0788">Thiol protease</keyword>
<evidence type="ECO:0000313" key="8">
    <source>
        <dbReference type="EMBL" id="KAL2607947.1"/>
    </source>
</evidence>
<feature type="region of interest" description="Disordered" evidence="6">
    <location>
        <begin position="1"/>
        <end position="78"/>
    </location>
</feature>
<evidence type="ECO:0000259" key="7">
    <source>
        <dbReference type="PROSITE" id="PS50600"/>
    </source>
</evidence>
<dbReference type="PROSITE" id="PS50600">
    <property type="entry name" value="ULP_PROTEASE"/>
    <property type="match status" value="1"/>
</dbReference>
<keyword evidence="3" id="KW-0378">Hydrolase</keyword>
<feature type="domain" description="Ubiquitin-like protease family profile" evidence="7">
    <location>
        <begin position="464"/>
        <end position="645"/>
    </location>
</feature>
<comment type="similarity">
    <text evidence="1">Belongs to the peptidase C48 family.</text>
</comment>
<evidence type="ECO:0000256" key="6">
    <source>
        <dbReference type="SAM" id="MobiDB-lite"/>
    </source>
</evidence>
<dbReference type="GO" id="GO:0016926">
    <property type="term" value="P:protein desumoylation"/>
    <property type="evidence" value="ECO:0007669"/>
    <property type="project" value="UniProtKB-ARBA"/>
</dbReference>
<dbReference type="SUPFAM" id="SSF54001">
    <property type="entry name" value="Cysteine proteinases"/>
    <property type="match status" value="1"/>
</dbReference>
<keyword evidence="5" id="KW-0175">Coiled coil</keyword>
<keyword evidence="9" id="KW-1185">Reference proteome</keyword>
<comment type="caution">
    <text evidence="8">The sequence shown here is derived from an EMBL/GenBank/DDBJ whole genome shotgun (WGS) entry which is preliminary data.</text>
</comment>
<dbReference type="Pfam" id="PF02902">
    <property type="entry name" value="Peptidase_C48"/>
    <property type="match status" value="1"/>
</dbReference>
<dbReference type="EMBL" id="JBHFFA010000008">
    <property type="protein sequence ID" value="KAL2607947.1"/>
    <property type="molecule type" value="Genomic_DNA"/>
</dbReference>
<evidence type="ECO:0000256" key="5">
    <source>
        <dbReference type="SAM" id="Coils"/>
    </source>
</evidence>
<name>A0ABD1XG76_9MARC</name>
<evidence type="ECO:0000256" key="4">
    <source>
        <dbReference type="ARBA" id="ARBA00022807"/>
    </source>
</evidence>
<dbReference type="PANTHER" id="PTHR46915">
    <property type="entry name" value="UBIQUITIN-LIKE PROTEASE 4-RELATED"/>
    <property type="match status" value="1"/>
</dbReference>
<dbReference type="PANTHER" id="PTHR46915:SF2">
    <property type="entry name" value="UBIQUITIN-LIKE PROTEASE 4"/>
    <property type="match status" value="1"/>
</dbReference>
<dbReference type="AlphaFoldDB" id="A0ABD1XG76"/>
<organism evidence="8 9">
    <name type="scientific">Riccia fluitans</name>
    <dbReference type="NCBI Taxonomy" id="41844"/>
    <lineage>
        <taxon>Eukaryota</taxon>
        <taxon>Viridiplantae</taxon>
        <taxon>Streptophyta</taxon>
        <taxon>Embryophyta</taxon>
        <taxon>Marchantiophyta</taxon>
        <taxon>Marchantiopsida</taxon>
        <taxon>Marchantiidae</taxon>
        <taxon>Marchantiales</taxon>
        <taxon>Ricciaceae</taxon>
        <taxon>Riccia</taxon>
    </lineage>
</organism>
<evidence type="ECO:0000256" key="3">
    <source>
        <dbReference type="ARBA" id="ARBA00022801"/>
    </source>
</evidence>
<dbReference type="InterPro" id="IPR038765">
    <property type="entry name" value="Papain-like_cys_pep_sf"/>
</dbReference>
<feature type="compositionally biased region" description="Basic and acidic residues" evidence="6">
    <location>
        <begin position="41"/>
        <end position="50"/>
    </location>
</feature>
<dbReference type="InterPro" id="IPR003653">
    <property type="entry name" value="Peptidase_C48_C"/>
</dbReference>
<evidence type="ECO:0000313" key="9">
    <source>
        <dbReference type="Proteomes" id="UP001605036"/>
    </source>
</evidence>
<evidence type="ECO:0000256" key="1">
    <source>
        <dbReference type="ARBA" id="ARBA00005234"/>
    </source>
</evidence>
<accession>A0ABD1XG76</accession>
<feature type="compositionally biased region" description="Basic and acidic residues" evidence="6">
    <location>
        <begin position="1"/>
        <end position="21"/>
    </location>
</feature>
<feature type="compositionally biased region" description="Basic residues" evidence="6">
    <location>
        <begin position="63"/>
        <end position="72"/>
    </location>
</feature>
<protein>
    <recommendedName>
        <fullName evidence="7">Ubiquitin-like protease family profile domain-containing protein</fullName>
    </recommendedName>
</protein>
<keyword evidence="2" id="KW-0645">Protease</keyword>
<dbReference type="Gene3D" id="3.40.395.10">
    <property type="entry name" value="Adenoviral Proteinase, Chain A"/>
    <property type="match status" value="1"/>
</dbReference>